<name>A0ABS9V086_9BACT</name>
<dbReference type="Pfam" id="PF13174">
    <property type="entry name" value="TPR_6"/>
    <property type="match status" value="4"/>
</dbReference>
<comment type="caution">
    <text evidence="3">The sequence shown here is derived from an EMBL/GenBank/DDBJ whole genome shotgun (WGS) entry which is preliminary data.</text>
</comment>
<reference evidence="3" key="1">
    <citation type="submission" date="2022-03" db="EMBL/GenBank/DDBJ databases">
        <title>De novo assembled genomes of Belliella spp. (Cyclobacteriaceae) strains.</title>
        <authorList>
            <person name="Szabo A."/>
            <person name="Korponai K."/>
            <person name="Felfoldi T."/>
        </authorList>
    </citation>
    <scope>NUCLEOTIDE SEQUENCE</scope>
    <source>
        <strain evidence="3">DSM 111904</strain>
    </source>
</reference>
<dbReference type="PROSITE" id="PS50005">
    <property type="entry name" value="TPR"/>
    <property type="match status" value="1"/>
</dbReference>
<evidence type="ECO:0000256" key="2">
    <source>
        <dbReference type="SAM" id="SignalP"/>
    </source>
</evidence>
<feature type="repeat" description="TPR" evidence="1">
    <location>
        <begin position="544"/>
        <end position="577"/>
    </location>
</feature>
<organism evidence="3 4">
    <name type="scientific">Belliella filtrata</name>
    <dbReference type="NCBI Taxonomy" id="2923435"/>
    <lineage>
        <taxon>Bacteria</taxon>
        <taxon>Pseudomonadati</taxon>
        <taxon>Bacteroidota</taxon>
        <taxon>Cytophagia</taxon>
        <taxon>Cytophagales</taxon>
        <taxon>Cyclobacteriaceae</taxon>
        <taxon>Belliella</taxon>
    </lineage>
</organism>
<evidence type="ECO:0000313" key="4">
    <source>
        <dbReference type="Proteomes" id="UP001165489"/>
    </source>
</evidence>
<evidence type="ECO:0000313" key="3">
    <source>
        <dbReference type="EMBL" id="MCH7409835.1"/>
    </source>
</evidence>
<evidence type="ECO:0000256" key="1">
    <source>
        <dbReference type="PROSITE-ProRule" id="PRU00339"/>
    </source>
</evidence>
<dbReference type="RefSeq" id="WP_241348205.1">
    <property type="nucleotide sequence ID" value="NZ_JAKZGP010000024.1"/>
</dbReference>
<dbReference type="SUPFAM" id="SSF48452">
    <property type="entry name" value="TPR-like"/>
    <property type="match status" value="3"/>
</dbReference>
<sequence length="996" mass="114569">MIKKTLAILGVLTIGQSAYAQSGLYQNSVQKTIDDHFELYDKQLFSASKFEFESLRDQKFPFGEEVYVDFYHAISALKIDNPASSDLVYAFIRRYPDHPKVNEAAHLLGNYFFEKRNYREAIPAYQKVDTDKIWPEQRSEVLFKLGYAQFQLGDQTNALNSFNLVKRERTAYTPDAYYYAGYIQMEAKQYDKAIADFKEAEKSNFYAGKVPYMMSGIYYRQGFYDELIAYAEPIIAANRTLDRKEEINLYLAEAYFEKRQFDKASANYDAFINAQRGTLERPQIYRAGVAQYEIQNYQRATDYFKVSAVENDKIGQVSSYYLGHSYLKLNNPQFASTSFQAAYKSDADPRIKEEALINYAKVNLERGSFQDAVTGLDTYLDTYPRGAYAKEAEDLLADALINTNNYLRAIEQIERMPNKSSRINAAYQKVAFYQGIVYYRDNKNDLATAYFDKAINTPIDKDLVNQAYFWKAENYAARENTTEAIRTYEKIQNQRPRANDPYLIKSHYGLGYAFFNTQQYNKAEPQFKQYVDKLQRAEDKENYDDALVRLGDIYYVQKKFPEALNTFRKAVNEGNKYADYAHFRSGVIQNFQNNNNEAINHLNQVIDNYSTSLYLEDAIFKKAEINMEMTRYSDAISGFTRLIDTRPNSQFIPFALEGRAIASYSLQRYDETIQDYKKILENHPNASNSESALTGLQEALALQNRSGEFSQYLSSYRKSNPDNKSLQNLEFEAAKSLYFSNSNQQAVKAFQDYLRNYPQAGNKAEALNFMAESYHKAGNKEEALKIFYQIDGMKDSPQRMRAVQRIGSIEMENRNYAKAIPYLREAGKHARNKLEEYEAFQGLMDAHYNTNAFDSVIVYADRVIGLGNVMADATPQALLLKAKAHFKKGNQSAAEDVLRDLVNDYKTVHGAEGLYLLAESYSNKGNYEQSNDAIFDFSAPFSAHAYWYGRSFILLADNFLKMGEDFQAKATLQSVVEQSADEEIKKTAQNKLSQIK</sequence>
<dbReference type="InterPro" id="IPR019734">
    <property type="entry name" value="TPR_rpt"/>
</dbReference>
<dbReference type="Gene3D" id="1.25.40.10">
    <property type="entry name" value="Tetratricopeptide repeat domain"/>
    <property type="match status" value="8"/>
</dbReference>
<protein>
    <submittedName>
        <fullName evidence="3">Tetratricopeptide repeat protein</fullName>
    </submittedName>
</protein>
<feature type="signal peptide" evidence="2">
    <location>
        <begin position="1"/>
        <end position="20"/>
    </location>
</feature>
<dbReference type="InterPro" id="IPR011990">
    <property type="entry name" value="TPR-like_helical_dom_sf"/>
</dbReference>
<keyword evidence="4" id="KW-1185">Reference proteome</keyword>
<dbReference type="Proteomes" id="UP001165489">
    <property type="component" value="Unassembled WGS sequence"/>
</dbReference>
<dbReference type="PANTHER" id="PTHR12558">
    <property type="entry name" value="CELL DIVISION CYCLE 16,23,27"/>
    <property type="match status" value="1"/>
</dbReference>
<keyword evidence="1" id="KW-0802">TPR repeat</keyword>
<dbReference type="Pfam" id="PF13432">
    <property type="entry name" value="TPR_16"/>
    <property type="match status" value="4"/>
</dbReference>
<dbReference type="SMART" id="SM00028">
    <property type="entry name" value="TPR"/>
    <property type="match status" value="12"/>
</dbReference>
<dbReference type="SUPFAM" id="SSF81901">
    <property type="entry name" value="HCP-like"/>
    <property type="match status" value="1"/>
</dbReference>
<proteinExistence type="predicted"/>
<dbReference type="PANTHER" id="PTHR12558:SF13">
    <property type="entry name" value="CELL DIVISION CYCLE PROTEIN 27 HOMOLOG"/>
    <property type="match status" value="1"/>
</dbReference>
<accession>A0ABS9V086</accession>
<keyword evidence="2" id="KW-0732">Signal</keyword>
<dbReference type="EMBL" id="JAKZGP010000024">
    <property type="protein sequence ID" value="MCH7409835.1"/>
    <property type="molecule type" value="Genomic_DNA"/>
</dbReference>
<gene>
    <name evidence="3" type="ORF">MM239_10550</name>
</gene>
<feature type="chain" id="PRO_5046427479" evidence="2">
    <location>
        <begin position="21"/>
        <end position="996"/>
    </location>
</feature>